<name>A0ABN9TDJ9_9DINO</name>
<organism evidence="9 10">
    <name type="scientific">Prorocentrum cordatum</name>
    <dbReference type="NCBI Taxonomy" id="2364126"/>
    <lineage>
        <taxon>Eukaryota</taxon>
        <taxon>Sar</taxon>
        <taxon>Alveolata</taxon>
        <taxon>Dinophyceae</taxon>
        <taxon>Prorocentrales</taxon>
        <taxon>Prorocentraceae</taxon>
        <taxon>Prorocentrum</taxon>
    </lineage>
</organism>
<dbReference type="PANTHER" id="PTHR11972">
    <property type="entry name" value="NADPH OXIDASE"/>
    <property type="match status" value="1"/>
</dbReference>
<comment type="caution">
    <text evidence="9">The sequence shown here is derived from an EMBL/GenBank/DDBJ whole genome shotgun (WGS) entry which is preliminary data.</text>
</comment>
<feature type="domain" description="FAD-binding FR-type" evidence="8">
    <location>
        <begin position="374"/>
        <end position="481"/>
    </location>
</feature>
<feature type="transmembrane region" description="Helical" evidence="7">
    <location>
        <begin position="681"/>
        <end position="702"/>
    </location>
</feature>
<dbReference type="Proteomes" id="UP001189429">
    <property type="component" value="Unassembled WGS sequence"/>
</dbReference>
<keyword evidence="3 7" id="KW-1133">Transmembrane helix</keyword>
<dbReference type="Pfam" id="PF01794">
    <property type="entry name" value="Ferric_reduct"/>
    <property type="match status" value="1"/>
</dbReference>
<evidence type="ECO:0000256" key="4">
    <source>
        <dbReference type="ARBA" id="ARBA00023002"/>
    </source>
</evidence>
<comment type="subcellular location">
    <subcellularLocation>
        <location evidence="1">Membrane</location>
        <topology evidence="1">Multi-pass membrane protein</topology>
    </subcellularLocation>
</comment>
<dbReference type="InterPro" id="IPR050369">
    <property type="entry name" value="RBOH/FRE"/>
</dbReference>
<dbReference type="CDD" id="cd06186">
    <property type="entry name" value="NOX_Duox_like_FAD_NADP"/>
    <property type="match status" value="1"/>
</dbReference>
<dbReference type="SUPFAM" id="SSF52343">
    <property type="entry name" value="Ferredoxin reductase-like, C-terminal NADP-linked domain"/>
    <property type="match status" value="1"/>
</dbReference>
<evidence type="ECO:0000256" key="2">
    <source>
        <dbReference type="ARBA" id="ARBA00022692"/>
    </source>
</evidence>
<evidence type="ECO:0000256" key="3">
    <source>
        <dbReference type="ARBA" id="ARBA00022989"/>
    </source>
</evidence>
<keyword evidence="2 7" id="KW-0812">Transmembrane</keyword>
<keyword evidence="4" id="KW-0560">Oxidoreductase</keyword>
<dbReference type="Gene3D" id="2.40.30.10">
    <property type="entry name" value="Translation factors"/>
    <property type="match status" value="1"/>
</dbReference>
<evidence type="ECO:0000313" key="9">
    <source>
        <dbReference type="EMBL" id="CAK0843832.1"/>
    </source>
</evidence>
<dbReference type="PANTHER" id="PTHR11972:SF69">
    <property type="entry name" value="FERRIC REDUCTION OXIDASE 6-RELATED"/>
    <property type="match status" value="1"/>
</dbReference>
<proteinExistence type="predicted"/>
<dbReference type="InterPro" id="IPR013112">
    <property type="entry name" value="FAD-bd_8"/>
</dbReference>
<dbReference type="EMBL" id="CAUYUJ010014612">
    <property type="protein sequence ID" value="CAK0843832.1"/>
    <property type="molecule type" value="Genomic_DNA"/>
</dbReference>
<dbReference type="Pfam" id="PF08022">
    <property type="entry name" value="FAD_binding_8"/>
    <property type="match status" value="1"/>
</dbReference>
<feature type="transmembrane region" description="Helical" evidence="7">
    <location>
        <begin position="294"/>
        <end position="314"/>
    </location>
</feature>
<dbReference type="InterPro" id="IPR013130">
    <property type="entry name" value="Fe3_Rdtase_TM_dom"/>
</dbReference>
<dbReference type="InterPro" id="IPR017927">
    <property type="entry name" value="FAD-bd_FR_type"/>
</dbReference>
<accession>A0ABN9TDJ9</accession>
<sequence length="899" mass="102710">MGLSPDSPGVEEEPSQSPASAEAPSGPWEAATPDTAFDDDETADTASEPRPSKRGSRESVMMTKAKDYTKQWFATGSNRDLQQISGEDLRTIWWLSVRAMQARAEFKKRQLELSERMLKERRSGCASALSSTYATRYQWALFVVVHLLITFLIWSHFFLKKYREQEGLPEFIPAEDALAPEDAGMPMPNYWKKRLVPPLLFGLKHAILWQMVWLPVTMSRHLLALTARTKIRKFVPLEHMTFFHIALGYITCFLIIVGTIVFLIFFGHGCRQHLGHFGHPLEPIDFCEKMQSEIMITGLGIFVLLVIVMVSSFLRRHIPFEWFYVLHHFVFVLFGLTIAHTMDDQFRGGTRIGKNRSQDFRFIATTLSLYFLDRAWSFLTVRRDVPVQDAMVCSTKSMLTLVCKKPVDFQFAPGQYAYIQIPSLDNSFHPFSIGSAPEEAVLRFYIVVYKGQWTEKLADAIEEMTVGGVNIMGPFGPGFDTNNFVSVSAVGTGTGIVPMMSLMRERYHRLTLMNKELLQGIQEDPEKVVRLEHMALHEAVNHTRLIMLQYKWKLRCMRVRSGTQTSFIMSKATNRTYYHYMFDIIAHVVLLLDMCQGFWTFSWKYLNEMEFNAKFQKVDAVQWKALEIMSIVCIAFFLVHRAYLWANPSIFRRSFADVLDVVAVAFMLGTHFAWAGEVPSFYIAPSHMAVLLRGFFALWRIARIYAASQVVRIGDASSKLGVEHDLVKNGKFRVLWIVRGGDGFAAKCMEFEDMMTDLLQKFSRWQLDRLFGLDIYITGVSLAEERRLRELIRGSAIESCARFERPDVVEWVVQRMSDVLRDTLHERCTITGGSMLAFCGSPAVGLQVSRGVQEANMHAIVLRMAGCRMAFQEEYYGVVGGKPKAQVRRMLGSQRSSVS</sequence>
<dbReference type="SUPFAM" id="SSF63380">
    <property type="entry name" value="Riboflavin synthase domain-like"/>
    <property type="match status" value="1"/>
</dbReference>
<feature type="region of interest" description="Disordered" evidence="6">
    <location>
        <begin position="1"/>
        <end position="61"/>
    </location>
</feature>
<dbReference type="InterPro" id="IPR017938">
    <property type="entry name" value="Riboflavin_synthase-like_b-brl"/>
</dbReference>
<dbReference type="InterPro" id="IPR039261">
    <property type="entry name" value="FNR_nucleotide-bd"/>
</dbReference>
<evidence type="ECO:0000256" key="1">
    <source>
        <dbReference type="ARBA" id="ARBA00004141"/>
    </source>
</evidence>
<gene>
    <name evidence="9" type="ORF">PCOR1329_LOCUS38056</name>
</gene>
<dbReference type="PROSITE" id="PS51384">
    <property type="entry name" value="FAD_FR"/>
    <property type="match status" value="1"/>
</dbReference>
<feature type="transmembrane region" description="Helical" evidence="7">
    <location>
        <begin position="577"/>
        <end position="601"/>
    </location>
</feature>
<evidence type="ECO:0000259" key="8">
    <source>
        <dbReference type="PROSITE" id="PS51384"/>
    </source>
</evidence>
<feature type="transmembrane region" description="Helical" evidence="7">
    <location>
        <begin position="621"/>
        <end position="643"/>
    </location>
</feature>
<feature type="transmembrane region" description="Helical" evidence="7">
    <location>
        <begin position="484"/>
        <end position="503"/>
    </location>
</feature>
<evidence type="ECO:0000256" key="6">
    <source>
        <dbReference type="SAM" id="MobiDB-lite"/>
    </source>
</evidence>
<evidence type="ECO:0000313" key="10">
    <source>
        <dbReference type="Proteomes" id="UP001189429"/>
    </source>
</evidence>
<evidence type="ECO:0000256" key="7">
    <source>
        <dbReference type="SAM" id="Phobius"/>
    </source>
</evidence>
<feature type="transmembrane region" description="Helical" evidence="7">
    <location>
        <begin position="320"/>
        <end position="339"/>
    </location>
</feature>
<protein>
    <recommendedName>
        <fullName evidence="8">FAD-binding FR-type domain-containing protein</fullName>
    </recommendedName>
</protein>
<feature type="compositionally biased region" description="Low complexity" evidence="6">
    <location>
        <begin position="15"/>
        <end position="35"/>
    </location>
</feature>
<evidence type="ECO:0000256" key="5">
    <source>
        <dbReference type="ARBA" id="ARBA00023136"/>
    </source>
</evidence>
<feature type="transmembrane region" description="Helical" evidence="7">
    <location>
        <begin position="139"/>
        <end position="159"/>
    </location>
</feature>
<reference evidence="9" key="1">
    <citation type="submission" date="2023-10" db="EMBL/GenBank/DDBJ databases">
        <authorList>
            <person name="Chen Y."/>
            <person name="Shah S."/>
            <person name="Dougan E. K."/>
            <person name="Thang M."/>
            <person name="Chan C."/>
        </authorList>
    </citation>
    <scope>NUCLEOTIDE SEQUENCE [LARGE SCALE GENOMIC DNA]</scope>
</reference>
<keyword evidence="5 7" id="KW-0472">Membrane</keyword>
<feature type="transmembrane region" description="Helical" evidence="7">
    <location>
        <begin position="655"/>
        <end position="675"/>
    </location>
</feature>
<keyword evidence="10" id="KW-1185">Reference proteome</keyword>
<feature type="transmembrane region" description="Helical" evidence="7">
    <location>
        <begin position="242"/>
        <end position="266"/>
    </location>
</feature>